<comment type="caution">
    <text evidence="1">The sequence shown here is derived from an EMBL/GenBank/DDBJ whole genome shotgun (WGS) entry which is preliminary data.</text>
</comment>
<organism evidence="1 2">
    <name type="scientific">Clostridium estertheticum</name>
    <dbReference type="NCBI Taxonomy" id="238834"/>
    <lineage>
        <taxon>Bacteria</taxon>
        <taxon>Bacillati</taxon>
        <taxon>Bacillota</taxon>
        <taxon>Clostridia</taxon>
        <taxon>Eubacteriales</taxon>
        <taxon>Clostridiaceae</taxon>
        <taxon>Clostridium</taxon>
    </lineage>
</organism>
<dbReference type="Proteomes" id="UP000342249">
    <property type="component" value="Unassembled WGS sequence"/>
</dbReference>
<name>A0A5N7J794_9CLOT</name>
<evidence type="ECO:0000313" key="2">
    <source>
        <dbReference type="Proteomes" id="UP000342249"/>
    </source>
</evidence>
<sequence>MMNLAINQAHTRNYTNKYLKDNRNEKINLNIELADKKITEEEDKNDYETYTKSHMLNSAYSFEDAQKNRVSFPPATAPGIVRKAWRGQMEKSREKEKDAMRWFSSDCMSVLNSNKENMPNDLNGYLNLMSIMKDYIERYNHCPGVDQSIYEGLVNVSNTFETELNKYN</sequence>
<dbReference type="EMBL" id="SPSF01000052">
    <property type="protein sequence ID" value="MPQ64582.1"/>
    <property type="molecule type" value="Genomic_DNA"/>
</dbReference>
<dbReference type="RefSeq" id="WP_152753749.1">
    <property type="nucleotide sequence ID" value="NZ_SPSE01000053.1"/>
</dbReference>
<accession>A0A5N7J794</accession>
<protein>
    <submittedName>
        <fullName evidence="1">Uncharacterized protein</fullName>
    </submittedName>
</protein>
<dbReference type="AlphaFoldDB" id="A0A5N7J794"/>
<proteinExistence type="predicted"/>
<gene>
    <name evidence="1" type="ORF">E4V82_21120</name>
</gene>
<evidence type="ECO:0000313" key="1">
    <source>
        <dbReference type="EMBL" id="MPQ64582.1"/>
    </source>
</evidence>
<reference evidence="1 2" key="1">
    <citation type="journal article" date="2019" name="Lett. Appl. Microbiol.">
        <title>A case of 'blown pack' spoilage of vacuum-packaged pork likely associated with Clostridium estertheticum in Canada.</title>
        <authorList>
            <person name="Zhang P."/>
            <person name="Ward P."/>
            <person name="McMullen L.M."/>
            <person name="Yang X."/>
        </authorList>
    </citation>
    <scope>NUCLEOTIDE SEQUENCE [LARGE SCALE GENOMIC DNA]</scope>
    <source>
        <strain evidence="1 2">MA19</strain>
    </source>
</reference>